<dbReference type="Pfam" id="PF13181">
    <property type="entry name" value="TPR_8"/>
    <property type="match status" value="2"/>
</dbReference>
<keyword evidence="2" id="KW-0963">Cytoplasm</keyword>
<reference evidence="7" key="1">
    <citation type="journal article" date="2010" name="Plasmid">
        <title>Characterization of a cryptic plasmid pPZZ84 from Bacillus pumilus.</title>
        <authorList>
            <person name="Zhang Z.H."/>
            <person name="Tian W."/>
            <person name="Liu D.Y."/>
            <person name="Liu Y.C."/>
            <person name="Shen Q.R."/>
            <person name="Shen B."/>
        </authorList>
    </citation>
    <scope>NUCLEOTIDE SEQUENCE</scope>
    <source>
        <strain evidence="7">ZZ84</strain>
        <plasmid evidence="7">pPZZ84</plasmid>
    </source>
</reference>
<dbReference type="PANTHER" id="PTHR46630">
    <property type="entry name" value="TETRATRICOPEPTIDE REPEAT PROTEIN 29"/>
    <property type="match status" value="1"/>
</dbReference>
<dbReference type="SUPFAM" id="SSF48452">
    <property type="entry name" value="TPR-like"/>
    <property type="match status" value="1"/>
</dbReference>
<feature type="repeat" description="TPR" evidence="6">
    <location>
        <begin position="254"/>
        <end position="287"/>
    </location>
</feature>
<dbReference type="Gene3D" id="1.25.40.10">
    <property type="entry name" value="Tetratricopeptide repeat domain"/>
    <property type="match status" value="1"/>
</dbReference>
<keyword evidence="7" id="KW-0614">Plasmid</keyword>
<protein>
    <submittedName>
        <fullName evidence="7">RapA</fullName>
    </submittedName>
</protein>
<evidence type="ECO:0000256" key="4">
    <source>
        <dbReference type="ARBA" id="ARBA00022803"/>
    </source>
</evidence>
<evidence type="ECO:0000256" key="1">
    <source>
        <dbReference type="ARBA" id="ARBA00004496"/>
    </source>
</evidence>
<dbReference type="EMBL" id="GU144016">
    <property type="protein sequence ID" value="ACZ28702.1"/>
    <property type="molecule type" value="Genomic_DNA"/>
</dbReference>
<keyword evidence="4 6" id="KW-0802">TPR repeat</keyword>
<keyword evidence="3" id="KW-0677">Repeat</keyword>
<organism evidence="7">
    <name type="scientific">Bacillus pumilus</name>
    <name type="common">Bacillus mesentericus</name>
    <dbReference type="NCBI Taxonomy" id="1408"/>
    <lineage>
        <taxon>Bacteria</taxon>
        <taxon>Bacillati</taxon>
        <taxon>Bacillota</taxon>
        <taxon>Bacilli</taxon>
        <taxon>Bacillales</taxon>
        <taxon>Bacillaceae</taxon>
        <taxon>Bacillus</taxon>
    </lineage>
</organism>
<dbReference type="InterPro" id="IPR051476">
    <property type="entry name" value="Bac_ResReg_Asp_Phosphatase"/>
</dbReference>
<dbReference type="InterPro" id="IPR019734">
    <property type="entry name" value="TPR_rpt"/>
</dbReference>
<name>D1MGL4_BACPU</name>
<dbReference type="Pfam" id="PF18801">
    <property type="entry name" value="RapH_N"/>
    <property type="match status" value="1"/>
</dbReference>
<gene>
    <name evidence="7" type="primary">rapA</name>
</gene>
<sequence length="369" mass="44052">MMMAKTIAYEEVANMMNEWYGLIKKRQVDESIQLKEKIKRMLPHMEQNQDLLLYFNLLDFRNNLLIDDAQRLRIKSRTSIKQEDIQKTDDMIQYYFYFFNGQFEFHNKNYIDAINFYKIAEDKLKKIPDEIEHAEFHYKICKAYYQIDQHFFSLSHAEKALNSFKSNEQYISRQIHCEMMLALNKLDLLRYKEANDHHKNILKRAQEIGDSFTESIAHLNIGIGYEKQNDLDKAESHLLKAIDLPEHRKSMNSIRTYYMLSKVCFKSGKTDKALVWYKKAWNLAEENNEDEYRAKLMIIDALYNNSHINNIHHAMKYLEKKRLWTDIAELSREIGNHLKNKGNITQAVKYYEQALVAKDEIIKMTEALE</sequence>
<feature type="repeat" description="TPR" evidence="6">
    <location>
        <begin position="215"/>
        <end position="248"/>
    </location>
</feature>
<comment type="subcellular location">
    <subcellularLocation>
        <location evidence="1">Cytoplasm</location>
    </subcellularLocation>
</comment>
<dbReference type="PROSITE" id="PS50005">
    <property type="entry name" value="TPR"/>
    <property type="match status" value="2"/>
</dbReference>
<evidence type="ECO:0000256" key="5">
    <source>
        <dbReference type="ARBA" id="ARBA00038253"/>
    </source>
</evidence>
<geneLocation type="plasmid" evidence="7">
    <name>pPZZ84</name>
</geneLocation>
<dbReference type="RefSeq" id="WP_012881087.1">
    <property type="nucleotide sequence ID" value="NC_013534.1"/>
</dbReference>
<evidence type="ECO:0000313" key="7">
    <source>
        <dbReference type="EMBL" id="ACZ28702.1"/>
    </source>
</evidence>
<accession>D1MGL4</accession>
<dbReference type="PANTHER" id="PTHR46630:SF1">
    <property type="entry name" value="TETRATRICOPEPTIDE REPEAT PROTEIN 29"/>
    <property type="match status" value="1"/>
</dbReference>
<dbReference type="GO" id="GO:0005737">
    <property type="term" value="C:cytoplasm"/>
    <property type="evidence" value="ECO:0007669"/>
    <property type="project" value="UniProtKB-SubCell"/>
</dbReference>
<dbReference type="AlphaFoldDB" id="D1MGL4"/>
<evidence type="ECO:0000256" key="6">
    <source>
        <dbReference type="PROSITE-ProRule" id="PRU00339"/>
    </source>
</evidence>
<evidence type="ECO:0000256" key="2">
    <source>
        <dbReference type="ARBA" id="ARBA00022490"/>
    </source>
</evidence>
<comment type="similarity">
    <text evidence="5">Belongs to the Rap family.</text>
</comment>
<dbReference type="SMART" id="SM00028">
    <property type="entry name" value="TPR"/>
    <property type="match status" value="5"/>
</dbReference>
<proteinExistence type="inferred from homology"/>
<dbReference type="InterPro" id="IPR011990">
    <property type="entry name" value="TPR-like_helical_dom_sf"/>
</dbReference>
<evidence type="ECO:0000256" key="3">
    <source>
        <dbReference type="ARBA" id="ARBA00022737"/>
    </source>
</evidence>